<reference evidence="1" key="1">
    <citation type="submission" date="2021-06" db="EMBL/GenBank/DDBJ databases">
        <authorList>
            <person name="Kallberg Y."/>
            <person name="Tangrot J."/>
            <person name="Rosling A."/>
        </authorList>
    </citation>
    <scope>NUCLEOTIDE SEQUENCE</scope>
    <source>
        <strain evidence="1">FL966</strain>
    </source>
</reference>
<keyword evidence="2" id="KW-1185">Reference proteome</keyword>
<dbReference type="AlphaFoldDB" id="A0A9N9KI59"/>
<feature type="non-terminal residue" evidence="1">
    <location>
        <position position="253"/>
    </location>
</feature>
<gene>
    <name evidence="1" type="ORF">CPELLU_LOCUS20784</name>
</gene>
<protein>
    <submittedName>
        <fullName evidence="1">22599_t:CDS:1</fullName>
    </submittedName>
</protein>
<comment type="caution">
    <text evidence="1">The sequence shown here is derived from an EMBL/GenBank/DDBJ whole genome shotgun (WGS) entry which is preliminary data.</text>
</comment>
<feature type="non-terminal residue" evidence="1">
    <location>
        <position position="1"/>
    </location>
</feature>
<dbReference type="OrthoDB" id="2448523at2759"/>
<dbReference type="EMBL" id="CAJVQA010067118">
    <property type="protein sequence ID" value="CAG8831878.1"/>
    <property type="molecule type" value="Genomic_DNA"/>
</dbReference>
<organism evidence="1 2">
    <name type="scientific">Cetraspora pellucida</name>
    <dbReference type="NCBI Taxonomy" id="1433469"/>
    <lineage>
        <taxon>Eukaryota</taxon>
        <taxon>Fungi</taxon>
        <taxon>Fungi incertae sedis</taxon>
        <taxon>Mucoromycota</taxon>
        <taxon>Glomeromycotina</taxon>
        <taxon>Glomeromycetes</taxon>
        <taxon>Diversisporales</taxon>
        <taxon>Gigasporaceae</taxon>
        <taxon>Cetraspora</taxon>
    </lineage>
</organism>
<dbReference type="Proteomes" id="UP000789759">
    <property type="component" value="Unassembled WGS sequence"/>
</dbReference>
<proteinExistence type="predicted"/>
<evidence type="ECO:0000313" key="1">
    <source>
        <dbReference type="EMBL" id="CAG8831878.1"/>
    </source>
</evidence>
<accession>A0A9N9KI59</accession>
<evidence type="ECO:0000313" key="2">
    <source>
        <dbReference type="Proteomes" id="UP000789759"/>
    </source>
</evidence>
<sequence>YGHQSLILVDGTFGISKHKLLLFIILILDENNRGIPVAFILFTPPKHNRLTSSGPLAVMTDADVKERKSLSKVWPEIILLLCFFHISQCCKNEINKQLGRGGESKVILLRQSLKTFLKSVLKEAQSMNGSEEMAGDLLYSWCLNGRMRAAEALGIPLEKLPTTNNHLEGMNEYLKNNQLNRFQRNNHLLRADILYIALVCEVIPNILTLRNLAMDLEREKAERRKEFNIINPSDRKILMQEFTQIAYLSPSIK</sequence>
<name>A0A9N9KI59_9GLOM</name>